<dbReference type="PANTHER" id="PTHR47506">
    <property type="entry name" value="TRANSCRIPTIONAL REGULATORY PROTEIN"/>
    <property type="match status" value="1"/>
</dbReference>
<dbReference type="SUPFAM" id="SSF46689">
    <property type="entry name" value="Homeodomain-like"/>
    <property type="match status" value="1"/>
</dbReference>
<gene>
    <name evidence="6" type="ORF">N1027_02030</name>
</gene>
<comment type="caution">
    <text evidence="6">The sequence shown here is derived from an EMBL/GenBank/DDBJ whole genome shotgun (WGS) entry which is preliminary data.</text>
</comment>
<evidence type="ECO:0000256" key="2">
    <source>
        <dbReference type="ARBA" id="ARBA00023125"/>
    </source>
</evidence>
<dbReference type="PRINTS" id="PR00455">
    <property type="entry name" value="HTHTETR"/>
</dbReference>
<dbReference type="EMBL" id="JANLCM010000001">
    <property type="protein sequence ID" value="MCS5716906.1"/>
    <property type="molecule type" value="Genomic_DNA"/>
</dbReference>
<name>A0ABT2GL12_9MICO</name>
<dbReference type="Pfam" id="PF00440">
    <property type="entry name" value="TetR_N"/>
    <property type="match status" value="1"/>
</dbReference>
<evidence type="ECO:0000313" key="6">
    <source>
        <dbReference type="EMBL" id="MCS5716906.1"/>
    </source>
</evidence>
<dbReference type="InterPro" id="IPR009057">
    <property type="entry name" value="Homeodomain-like_sf"/>
</dbReference>
<dbReference type="PROSITE" id="PS50977">
    <property type="entry name" value="HTH_TETR_2"/>
    <property type="match status" value="1"/>
</dbReference>
<dbReference type="Gene3D" id="1.10.357.10">
    <property type="entry name" value="Tetracycline Repressor, domain 2"/>
    <property type="match status" value="1"/>
</dbReference>
<dbReference type="InterPro" id="IPR036271">
    <property type="entry name" value="Tet_transcr_reg_TetR-rel_C_sf"/>
</dbReference>
<dbReference type="RefSeq" id="WP_259504584.1">
    <property type="nucleotide sequence ID" value="NZ_JANLCM010000001.1"/>
</dbReference>
<dbReference type="PANTHER" id="PTHR47506:SF7">
    <property type="entry name" value="TRANSCRIPTIONAL REGULATORY PROTEIN"/>
    <property type="match status" value="1"/>
</dbReference>
<keyword evidence="3" id="KW-0804">Transcription</keyword>
<dbReference type="SUPFAM" id="SSF48498">
    <property type="entry name" value="Tetracyclin repressor-like, C-terminal domain"/>
    <property type="match status" value="1"/>
</dbReference>
<dbReference type="InterPro" id="IPR001647">
    <property type="entry name" value="HTH_TetR"/>
</dbReference>
<reference evidence="6" key="1">
    <citation type="submission" date="2022-08" db="EMBL/GenBank/DDBJ databases">
        <authorList>
            <person name="Deng Y."/>
            <person name="Han X.-F."/>
            <person name="Zhang Y.-Q."/>
        </authorList>
    </citation>
    <scope>NUCLEOTIDE SEQUENCE</scope>
    <source>
        <strain evidence="6">CPCC 205763</strain>
    </source>
</reference>
<evidence type="ECO:0000256" key="1">
    <source>
        <dbReference type="ARBA" id="ARBA00023015"/>
    </source>
</evidence>
<keyword evidence="2 4" id="KW-0238">DNA-binding</keyword>
<dbReference type="Gene3D" id="1.10.10.60">
    <property type="entry name" value="Homeodomain-like"/>
    <property type="match status" value="1"/>
</dbReference>
<sequence length="197" mass="20693">MSRASQADAAKHRDEVVTAAAQLLRERGAAGISVQEVMAGAGLTHGGFYKHFASKDELVGLAATEAFGEILALLDGLRGHDLDRSTLGSRVVNDYLSAEHRDEPGTGCANTALASDSARAPESPLRSSYLEGLGGTIERLTEVRKEAGDSDEADARRHAIETLASLVGALTLARATAGDPLSDELLSVVSEGLLQRW</sequence>
<evidence type="ECO:0000256" key="4">
    <source>
        <dbReference type="PROSITE-ProRule" id="PRU00335"/>
    </source>
</evidence>
<proteinExistence type="predicted"/>
<evidence type="ECO:0000259" key="5">
    <source>
        <dbReference type="PROSITE" id="PS50977"/>
    </source>
</evidence>
<keyword evidence="7" id="KW-1185">Reference proteome</keyword>
<evidence type="ECO:0000313" key="7">
    <source>
        <dbReference type="Proteomes" id="UP001165584"/>
    </source>
</evidence>
<feature type="DNA-binding region" description="H-T-H motif" evidence="4">
    <location>
        <begin position="33"/>
        <end position="52"/>
    </location>
</feature>
<dbReference type="Proteomes" id="UP001165584">
    <property type="component" value="Unassembled WGS sequence"/>
</dbReference>
<evidence type="ECO:0000256" key="3">
    <source>
        <dbReference type="ARBA" id="ARBA00023163"/>
    </source>
</evidence>
<organism evidence="6 7">
    <name type="scientific">Herbiconiux aconitum</name>
    <dbReference type="NCBI Taxonomy" id="2970913"/>
    <lineage>
        <taxon>Bacteria</taxon>
        <taxon>Bacillati</taxon>
        <taxon>Actinomycetota</taxon>
        <taxon>Actinomycetes</taxon>
        <taxon>Micrococcales</taxon>
        <taxon>Microbacteriaceae</taxon>
        <taxon>Herbiconiux</taxon>
    </lineage>
</organism>
<protein>
    <submittedName>
        <fullName evidence="6">TetR/AcrR family transcriptional regulator</fullName>
    </submittedName>
</protein>
<accession>A0ABT2GL12</accession>
<keyword evidence="1" id="KW-0805">Transcription regulation</keyword>
<feature type="domain" description="HTH tetR-type" evidence="5">
    <location>
        <begin position="10"/>
        <end position="70"/>
    </location>
</feature>